<evidence type="ECO:0000313" key="3">
    <source>
        <dbReference type="Proteomes" id="UP000659172"/>
    </source>
</evidence>
<evidence type="ECO:0000259" key="1">
    <source>
        <dbReference type="Pfam" id="PF02627"/>
    </source>
</evidence>
<dbReference type="PANTHER" id="PTHR33930">
    <property type="entry name" value="ALKYL HYDROPEROXIDE REDUCTASE AHPD"/>
    <property type="match status" value="1"/>
</dbReference>
<gene>
    <name evidence="2" type="ORF">HV823_20695</name>
</gene>
<dbReference type="RefSeq" id="WP_176951638.1">
    <property type="nucleotide sequence ID" value="NZ_JABXYK010000015.1"/>
</dbReference>
<dbReference type="Gene3D" id="1.20.1290.10">
    <property type="entry name" value="AhpD-like"/>
    <property type="match status" value="1"/>
</dbReference>
<evidence type="ECO:0000313" key="2">
    <source>
        <dbReference type="EMBL" id="NVP57677.1"/>
    </source>
</evidence>
<dbReference type="NCBIfam" id="TIGR00778">
    <property type="entry name" value="ahpD_dom"/>
    <property type="match status" value="1"/>
</dbReference>
<dbReference type="InterPro" id="IPR003779">
    <property type="entry name" value="CMD-like"/>
</dbReference>
<feature type="domain" description="Carboxymuconolactone decarboxylase-like" evidence="1">
    <location>
        <begin position="24"/>
        <end position="107"/>
    </location>
</feature>
<comment type="caution">
    <text evidence="2">The sequence shown here is derived from an EMBL/GenBank/DDBJ whole genome shotgun (WGS) entry which is preliminary data.</text>
</comment>
<keyword evidence="3" id="KW-1185">Reference proteome</keyword>
<name>A0ABX2QL98_9HYPH</name>
<dbReference type="InterPro" id="IPR029032">
    <property type="entry name" value="AhpD-like"/>
</dbReference>
<dbReference type="SUPFAM" id="SSF69118">
    <property type="entry name" value="AhpD-like"/>
    <property type="match status" value="1"/>
</dbReference>
<dbReference type="EMBL" id="JABXYK010000015">
    <property type="protein sequence ID" value="NVP57677.1"/>
    <property type="molecule type" value="Genomic_DNA"/>
</dbReference>
<protein>
    <submittedName>
        <fullName evidence="2">Carboxymuconolactone decarboxylase family protein</fullName>
    </submittedName>
</protein>
<sequence>MVQDWQALIENMNGALKDLRQGGPEMMKSFSDLSKAAHAGKALDQKTKELIALAIGVATRCAPCIAYHAEGAAKAGASREEIVETMGVSVYMGAGPSLMYAAQALEAFTQISGATPRTT</sequence>
<dbReference type="PANTHER" id="PTHR33930:SF2">
    <property type="entry name" value="BLR3452 PROTEIN"/>
    <property type="match status" value="1"/>
</dbReference>
<organism evidence="2 3">
    <name type="scientific">Mycoplana rhizolycopersici</name>
    <dbReference type="NCBI Taxonomy" id="2746702"/>
    <lineage>
        <taxon>Bacteria</taxon>
        <taxon>Pseudomonadati</taxon>
        <taxon>Pseudomonadota</taxon>
        <taxon>Alphaproteobacteria</taxon>
        <taxon>Hyphomicrobiales</taxon>
        <taxon>Rhizobiaceae</taxon>
        <taxon>Mycoplana</taxon>
    </lineage>
</organism>
<dbReference type="InterPro" id="IPR004675">
    <property type="entry name" value="AhpD_core"/>
</dbReference>
<proteinExistence type="predicted"/>
<dbReference type="Proteomes" id="UP000659172">
    <property type="component" value="Unassembled WGS sequence"/>
</dbReference>
<reference evidence="2 3" key="1">
    <citation type="submission" date="2020-06" db="EMBL/GenBank/DDBJ databases">
        <title>Rhizobium sp.nov. isolated from the tomato plant.</title>
        <authorList>
            <person name="Thin K.K."/>
            <person name="Zhang X."/>
            <person name="He S."/>
        </authorList>
    </citation>
    <scope>NUCLEOTIDE SEQUENCE [LARGE SCALE GENOMIC DNA]</scope>
    <source>
        <strain evidence="2 3">DBTS2</strain>
    </source>
</reference>
<accession>A0ABX2QL98</accession>
<dbReference type="Pfam" id="PF02627">
    <property type="entry name" value="CMD"/>
    <property type="match status" value="1"/>
</dbReference>